<reference evidence="2 3" key="1">
    <citation type="journal article" date="2024" name="IMA Fungus">
        <title>Apiospora arundinis, a panoply of carbohydrate-active enzymes and secondary metabolites.</title>
        <authorList>
            <person name="Sorensen T."/>
            <person name="Petersen C."/>
            <person name="Muurmann A.T."/>
            <person name="Christiansen J.V."/>
            <person name="Brundto M.L."/>
            <person name="Overgaard C.K."/>
            <person name="Boysen A.T."/>
            <person name="Wollenberg R.D."/>
            <person name="Larsen T.O."/>
            <person name="Sorensen J.L."/>
            <person name="Nielsen K.L."/>
            <person name="Sondergaard T.E."/>
        </authorList>
    </citation>
    <scope>NUCLEOTIDE SEQUENCE [LARGE SCALE GENOMIC DNA]</scope>
    <source>
        <strain evidence="2 3">AAU 773</strain>
    </source>
</reference>
<keyword evidence="3" id="KW-1185">Reference proteome</keyword>
<feature type="region of interest" description="Disordered" evidence="1">
    <location>
        <begin position="1"/>
        <end position="78"/>
    </location>
</feature>
<feature type="region of interest" description="Disordered" evidence="1">
    <location>
        <begin position="219"/>
        <end position="287"/>
    </location>
</feature>
<proteinExistence type="predicted"/>
<evidence type="ECO:0000256" key="1">
    <source>
        <dbReference type="SAM" id="MobiDB-lite"/>
    </source>
</evidence>
<protein>
    <recommendedName>
        <fullName evidence="4">ADP-ribose 1''-phosphate phosphatase</fullName>
    </recommendedName>
</protein>
<feature type="compositionally biased region" description="Polar residues" evidence="1">
    <location>
        <begin position="277"/>
        <end position="287"/>
    </location>
</feature>
<feature type="compositionally biased region" description="Pro residues" evidence="1">
    <location>
        <begin position="41"/>
        <end position="52"/>
    </location>
</feature>
<feature type="compositionally biased region" description="Low complexity" evidence="1">
    <location>
        <begin position="8"/>
        <end position="23"/>
    </location>
</feature>
<comment type="caution">
    <text evidence="2">The sequence shown here is derived from an EMBL/GenBank/DDBJ whole genome shotgun (WGS) entry which is preliminary data.</text>
</comment>
<sequence length="287" mass="30866">MNEPAPSPSGSMASAAAPSLSGSIENAASSGNTTNTDTNPSCPPPPPSPPLPSSNTHTVFPTTMSLPTLRPPGKPFARNGRIINAVHTPTVQQCKQIIAVQPNSTLFHSGGMAHGGYLDRVLAEDRPYLRGYTPLSKKHTSHDFTEIYTKRHTPWCNLSRALAEESSGTAYVLLPPGDGWGNVPEGGHFFKDELPHLGVRLERLIRINAIDPNHMEVVWTQPTPTSTPQKLQESRESAPSPEELQDAARGDKTQSKDTPLSSITTTTTTAPMDKMPIQQSGILQAAR</sequence>
<evidence type="ECO:0000313" key="3">
    <source>
        <dbReference type="Proteomes" id="UP001390339"/>
    </source>
</evidence>
<gene>
    <name evidence="2" type="ORF">PGQ11_001698</name>
</gene>
<dbReference type="EMBL" id="JAPCWZ010000002">
    <property type="protein sequence ID" value="KAK8876752.1"/>
    <property type="molecule type" value="Genomic_DNA"/>
</dbReference>
<dbReference type="Proteomes" id="UP001390339">
    <property type="component" value="Unassembled WGS sequence"/>
</dbReference>
<organism evidence="2 3">
    <name type="scientific">Apiospora arundinis</name>
    <dbReference type="NCBI Taxonomy" id="335852"/>
    <lineage>
        <taxon>Eukaryota</taxon>
        <taxon>Fungi</taxon>
        <taxon>Dikarya</taxon>
        <taxon>Ascomycota</taxon>
        <taxon>Pezizomycotina</taxon>
        <taxon>Sordariomycetes</taxon>
        <taxon>Xylariomycetidae</taxon>
        <taxon>Amphisphaeriales</taxon>
        <taxon>Apiosporaceae</taxon>
        <taxon>Apiospora</taxon>
    </lineage>
</organism>
<feature type="compositionally biased region" description="Basic and acidic residues" evidence="1">
    <location>
        <begin position="246"/>
        <end position="255"/>
    </location>
</feature>
<accession>A0ABR2JGF9</accession>
<name>A0ABR2JGF9_9PEZI</name>
<evidence type="ECO:0008006" key="4">
    <source>
        <dbReference type="Google" id="ProtNLM"/>
    </source>
</evidence>
<evidence type="ECO:0000313" key="2">
    <source>
        <dbReference type="EMBL" id="KAK8876752.1"/>
    </source>
</evidence>
<feature type="compositionally biased region" description="Polar residues" evidence="1">
    <location>
        <begin position="220"/>
        <end position="231"/>
    </location>
</feature>